<dbReference type="EMBL" id="RRCF01000001">
    <property type="protein sequence ID" value="RRJ22871.1"/>
    <property type="molecule type" value="Genomic_DNA"/>
</dbReference>
<evidence type="ECO:0000256" key="2">
    <source>
        <dbReference type="ARBA" id="ARBA00023224"/>
    </source>
</evidence>
<gene>
    <name evidence="9" type="ORF">EIK76_01950</name>
</gene>
<dbReference type="Pfam" id="PF00672">
    <property type="entry name" value="HAMP"/>
    <property type="match status" value="1"/>
</dbReference>
<dbReference type="InterPro" id="IPR004090">
    <property type="entry name" value="Chemotax_Me-accpt_rcpt"/>
</dbReference>
<evidence type="ECO:0000313" key="10">
    <source>
        <dbReference type="Proteomes" id="UP000276260"/>
    </source>
</evidence>
<dbReference type="FunFam" id="1.10.287.950:FF:000001">
    <property type="entry name" value="Methyl-accepting chemotaxis sensory transducer"/>
    <property type="match status" value="1"/>
</dbReference>
<keyword evidence="6" id="KW-0812">Transmembrane</keyword>
<dbReference type="Proteomes" id="UP000276260">
    <property type="component" value="Unassembled WGS sequence"/>
</dbReference>
<evidence type="ECO:0000259" key="7">
    <source>
        <dbReference type="PROSITE" id="PS50111"/>
    </source>
</evidence>
<evidence type="ECO:0000313" key="9">
    <source>
        <dbReference type="EMBL" id="RRJ22871.1"/>
    </source>
</evidence>
<dbReference type="PANTHER" id="PTHR32089:SF120">
    <property type="entry name" value="METHYL-ACCEPTING CHEMOTAXIS PROTEIN TLPQ"/>
    <property type="match status" value="1"/>
</dbReference>
<keyword evidence="10" id="KW-1185">Reference proteome</keyword>
<feature type="transmembrane region" description="Helical" evidence="6">
    <location>
        <begin position="190"/>
        <end position="210"/>
    </location>
</feature>
<dbReference type="InterPro" id="IPR004089">
    <property type="entry name" value="MCPsignal_dom"/>
</dbReference>
<evidence type="ECO:0000256" key="1">
    <source>
        <dbReference type="ARBA" id="ARBA00004370"/>
    </source>
</evidence>
<dbReference type="PROSITE" id="PS50885">
    <property type="entry name" value="HAMP"/>
    <property type="match status" value="1"/>
</dbReference>
<accession>A0A3P3QNQ5</accession>
<name>A0A3P3QNQ5_9GAMM</name>
<evidence type="ECO:0000256" key="4">
    <source>
        <dbReference type="PROSITE-ProRule" id="PRU00284"/>
    </source>
</evidence>
<dbReference type="PANTHER" id="PTHR32089">
    <property type="entry name" value="METHYL-ACCEPTING CHEMOTAXIS PROTEIN MCPB"/>
    <property type="match status" value="1"/>
</dbReference>
<organism evidence="9 10">
    <name type="scientific">Rheinheimera mesophila</name>
    <dbReference type="NCBI Taxonomy" id="1547515"/>
    <lineage>
        <taxon>Bacteria</taxon>
        <taxon>Pseudomonadati</taxon>
        <taxon>Pseudomonadota</taxon>
        <taxon>Gammaproteobacteria</taxon>
        <taxon>Chromatiales</taxon>
        <taxon>Chromatiaceae</taxon>
        <taxon>Rheinheimera</taxon>
    </lineage>
</organism>
<dbReference type="GO" id="GO:0007165">
    <property type="term" value="P:signal transduction"/>
    <property type="evidence" value="ECO:0007669"/>
    <property type="project" value="UniProtKB-KW"/>
</dbReference>
<dbReference type="Pfam" id="PF12729">
    <property type="entry name" value="4HB_MCP_1"/>
    <property type="match status" value="1"/>
</dbReference>
<dbReference type="SMART" id="SM00304">
    <property type="entry name" value="HAMP"/>
    <property type="match status" value="1"/>
</dbReference>
<dbReference type="InterPro" id="IPR003660">
    <property type="entry name" value="HAMP_dom"/>
</dbReference>
<keyword evidence="2 4" id="KW-0807">Transducer</keyword>
<feature type="domain" description="HAMP" evidence="8">
    <location>
        <begin position="212"/>
        <end position="264"/>
    </location>
</feature>
<feature type="region of interest" description="Disordered" evidence="5">
    <location>
        <begin position="264"/>
        <end position="292"/>
    </location>
</feature>
<evidence type="ECO:0000259" key="8">
    <source>
        <dbReference type="PROSITE" id="PS50885"/>
    </source>
</evidence>
<dbReference type="PRINTS" id="PR00260">
    <property type="entry name" value="CHEMTRNSDUCR"/>
</dbReference>
<evidence type="ECO:0000256" key="6">
    <source>
        <dbReference type="SAM" id="Phobius"/>
    </source>
</evidence>
<comment type="similarity">
    <text evidence="3">Belongs to the methyl-accepting chemotaxis (MCP) protein family.</text>
</comment>
<evidence type="ECO:0000256" key="5">
    <source>
        <dbReference type="SAM" id="MobiDB-lite"/>
    </source>
</evidence>
<dbReference type="Pfam" id="PF00015">
    <property type="entry name" value="MCPsignal"/>
    <property type="match status" value="1"/>
</dbReference>
<dbReference type="CDD" id="cd11386">
    <property type="entry name" value="MCP_signal"/>
    <property type="match status" value="1"/>
</dbReference>
<dbReference type="GO" id="GO:0016020">
    <property type="term" value="C:membrane"/>
    <property type="evidence" value="ECO:0007669"/>
    <property type="project" value="UniProtKB-SubCell"/>
</dbReference>
<dbReference type="AlphaFoldDB" id="A0A3P3QNQ5"/>
<dbReference type="SUPFAM" id="SSF58104">
    <property type="entry name" value="Methyl-accepting chemotaxis protein (MCP) signaling domain"/>
    <property type="match status" value="1"/>
</dbReference>
<comment type="subcellular location">
    <subcellularLocation>
        <location evidence="1">Membrane</location>
    </subcellularLocation>
</comment>
<evidence type="ECO:0000256" key="3">
    <source>
        <dbReference type="ARBA" id="ARBA00029447"/>
    </source>
</evidence>
<dbReference type="GO" id="GO:0006935">
    <property type="term" value="P:chemotaxis"/>
    <property type="evidence" value="ECO:0007669"/>
    <property type="project" value="InterPro"/>
</dbReference>
<protein>
    <submittedName>
        <fullName evidence="9">Methyl-accepting chemotaxis protein</fullName>
    </submittedName>
</protein>
<dbReference type="GO" id="GO:0004888">
    <property type="term" value="F:transmembrane signaling receptor activity"/>
    <property type="evidence" value="ECO:0007669"/>
    <property type="project" value="InterPro"/>
</dbReference>
<dbReference type="Gene3D" id="1.10.287.950">
    <property type="entry name" value="Methyl-accepting chemotaxis protein"/>
    <property type="match status" value="1"/>
</dbReference>
<keyword evidence="6" id="KW-1133">Transmembrane helix</keyword>
<keyword evidence="6" id="KW-0472">Membrane</keyword>
<sequence length="541" mass="58485">MFLRNYKIGARLLAGFAVLGLLVVLQGSLALMNMSQMRSVSAEIEGDTIPSLDSLAALNLSMMRVRIFTFRLMLAETEQQKIAYQESLDKVRAEVSENQKLYENLMSLDEERGVYQQFSRAQQDYFAGQGRLLQALQAGDQAEAIRISNEELTRHSDLMTKALVQLAQINRDYSKQQTKLSAENYQTSRLLVILAIIVGIAVSIFIALWMTGSITTPMTQAVVVAETVASGDLTQRVEVDGADEASRLMAALQKMQQNLRDAMSHISNSSDQLASAAEELNSVTEDSSRGLQQQNDEIQQAATAITEMSSAVDEVAQTAVQTSEQSTESAKMAVQGQQQVDETVKAIRDMNQDVAMTSELIQGLAVQSQDIGKVLDVIRAIAEQTNLLALNAAIEAARAGDAGRGFAVVADEVRALAHRTQTSTREIEEMIAKIRSGTGDAVSAMKHSSDKAGYALTVAQAAGEALSVITQRINKISDSNLVIASAAEEQAKVAREIDRNIVNISDLAAQTAAGANQTSASAHELSRLAVDLNALVTRFKV</sequence>
<reference evidence="9 10" key="1">
    <citation type="submission" date="2018-11" db="EMBL/GenBank/DDBJ databases">
        <title>Draft genome analysis of Rheinheimera mesophila isolated from an industrial waste site.</title>
        <authorList>
            <person name="Yu Q."/>
            <person name="Qi Y."/>
            <person name="Zhang H."/>
            <person name="Lu Y."/>
            <person name="Pu J."/>
        </authorList>
    </citation>
    <scope>NUCLEOTIDE SEQUENCE [LARGE SCALE GENOMIC DNA]</scope>
    <source>
        <strain evidence="9 10">IITR13</strain>
    </source>
</reference>
<comment type="caution">
    <text evidence="9">The sequence shown here is derived from an EMBL/GenBank/DDBJ whole genome shotgun (WGS) entry which is preliminary data.</text>
</comment>
<feature type="domain" description="Methyl-accepting transducer" evidence="7">
    <location>
        <begin position="269"/>
        <end position="505"/>
    </location>
</feature>
<dbReference type="PROSITE" id="PS50111">
    <property type="entry name" value="CHEMOTAXIS_TRANSDUC_2"/>
    <property type="match status" value="1"/>
</dbReference>
<dbReference type="OrthoDB" id="9781845at2"/>
<dbReference type="CDD" id="cd06225">
    <property type="entry name" value="HAMP"/>
    <property type="match status" value="1"/>
</dbReference>
<feature type="compositionally biased region" description="Polar residues" evidence="5">
    <location>
        <begin position="281"/>
        <end position="292"/>
    </location>
</feature>
<dbReference type="InterPro" id="IPR024478">
    <property type="entry name" value="HlyB_4HB_MCP"/>
</dbReference>
<proteinExistence type="inferred from homology"/>
<feature type="compositionally biased region" description="Polar residues" evidence="5">
    <location>
        <begin position="264"/>
        <end position="273"/>
    </location>
</feature>
<dbReference type="RefSeq" id="WP_046519622.1">
    <property type="nucleotide sequence ID" value="NZ_LAVS01000014.1"/>
</dbReference>
<dbReference type="SMART" id="SM00283">
    <property type="entry name" value="MA"/>
    <property type="match status" value="1"/>
</dbReference>